<gene>
    <name evidence="8" type="ORF">Tci_006557</name>
</gene>
<evidence type="ECO:0000259" key="7">
    <source>
        <dbReference type="Pfam" id="PF17917"/>
    </source>
</evidence>
<protein>
    <recommendedName>
        <fullName evidence="7">Reverse transcriptase RNase H-like domain-containing protein</fullName>
    </recommendedName>
</protein>
<accession>A0A6L2JCK3</accession>
<keyword evidence="6" id="KW-0695">RNA-directed DNA polymerase</keyword>
<evidence type="ECO:0000256" key="4">
    <source>
        <dbReference type="ARBA" id="ARBA00022759"/>
    </source>
</evidence>
<dbReference type="GO" id="GO:0004519">
    <property type="term" value="F:endonuclease activity"/>
    <property type="evidence" value="ECO:0007669"/>
    <property type="project" value="UniProtKB-KW"/>
</dbReference>
<feature type="domain" description="Reverse transcriptase RNase H-like" evidence="7">
    <location>
        <begin position="368"/>
        <end position="421"/>
    </location>
</feature>
<evidence type="ECO:0000256" key="5">
    <source>
        <dbReference type="ARBA" id="ARBA00022801"/>
    </source>
</evidence>
<reference evidence="8" key="1">
    <citation type="journal article" date="2019" name="Sci. Rep.">
        <title>Draft genome of Tanacetum cinerariifolium, the natural source of mosquito coil.</title>
        <authorList>
            <person name="Yamashiro T."/>
            <person name="Shiraishi A."/>
            <person name="Satake H."/>
            <person name="Nakayama K."/>
        </authorList>
    </citation>
    <scope>NUCLEOTIDE SEQUENCE</scope>
</reference>
<dbReference type="PANTHER" id="PTHR34072">
    <property type="entry name" value="ENZYMATIC POLYPROTEIN-RELATED"/>
    <property type="match status" value="1"/>
</dbReference>
<name>A0A6L2JCK3_TANCI</name>
<keyword evidence="1" id="KW-0808">Transferase</keyword>
<dbReference type="SUPFAM" id="SSF56672">
    <property type="entry name" value="DNA/RNA polymerases"/>
    <property type="match status" value="1"/>
</dbReference>
<organism evidence="8">
    <name type="scientific">Tanacetum cinerariifolium</name>
    <name type="common">Dalmatian daisy</name>
    <name type="synonym">Chrysanthemum cinerariifolium</name>
    <dbReference type="NCBI Taxonomy" id="118510"/>
    <lineage>
        <taxon>Eukaryota</taxon>
        <taxon>Viridiplantae</taxon>
        <taxon>Streptophyta</taxon>
        <taxon>Embryophyta</taxon>
        <taxon>Tracheophyta</taxon>
        <taxon>Spermatophyta</taxon>
        <taxon>Magnoliopsida</taxon>
        <taxon>eudicotyledons</taxon>
        <taxon>Gunneridae</taxon>
        <taxon>Pentapetalae</taxon>
        <taxon>asterids</taxon>
        <taxon>campanulids</taxon>
        <taxon>Asterales</taxon>
        <taxon>Asteraceae</taxon>
        <taxon>Asteroideae</taxon>
        <taxon>Anthemideae</taxon>
        <taxon>Anthemidinae</taxon>
        <taxon>Tanacetum</taxon>
    </lineage>
</organism>
<dbReference type="GO" id="GO:0003964">
    <property type="term" value="F:RNA-directed DNA polymerase activity"/>
    <property type="evidence" value="ECO:0007669"/>
    <property type="project" value="UniProtKB-KW"/>
</dbReference>
<evidence type="ECO:0000256" key="1">
    <source>
        <dbReference type="ARBA" id="ARBA00022679"/>
    </source>
</evidence>
<keyword evidence="5" id="KW-0378">Hydrolase</keyword>
<keyword evidence="3" id="KW-0540">Nuclease</keyword>
<dbReference type="InterPro" id="IPR041373">
    <property type="entry name" value="RT_RNaseH"/>
</dbReference>
<dbReference type="GO" id="GO:0016787">
    <property type="term" value="F:hydrolase activity"/>
    <property type="evidence" value="ECO:0007669"/>
    <property type="project" value="UniProtKB-KW"/>
</dbReference>
<evidence type="ECO:0000256" key="3">
    <source>
        <dbReference type="ARBA" id="ARBA00022722"/>
    </source>
</evidence>
<keyword evidence="2" id="KW-0548">Nucleotidyltransferase</keyword>
<keyword evidence="4" id="KW-0255">Endonuclease</keyword>
<dbReference type="AlphaFoldDB" id="A0A6L2JCK3"/>
<sequence length="465" mass="52584">MAIQNEGSSNIINEDMDMILMMMLDLLHMSILSFHKQFSRLLWNLGIMATRSNTHSSGVNNDDNPNNNTSGLADLITQIAENLNARRANDGEGSWNAKRGCRYKNFMASNTKEFYGTEGAVGLISAKVGVNILGPSDVWHESGQVYLIWSPRRRRGLTDTKKRINRYIWGSILEIRMIVTSSNPTTLQAAVDLAYRLTNDVVRTVKPRKDKMVAGKGMKTSREIKVVISKIRGNEFKEGNGNDGIRPSSYECGSLDYLWNVCPRVEEAVKDQNVVTGEKLTRDLKIISATKMCKYLKRECIAFLAHIVEKDHKVKSIQGIPIVTNYSKVFLEDFLRPPPSRQVGFQINIVLGAAPVTKSPYHLGLSEMQRNKVIAYVSRQLKKHEKNYTTHNLELGAVVFALSIWRRYLYETKCIVFTEDEVASVDNDMARSLASKRVGFGHYLPQEIQTICDNLDIRVRGCKKK</sequence>
<evidence type="ECO:0000256" key="2">
    <source>
        <dbReference type="ARBA" id="ARBA00022695"/>
    </source>
</evidence>
<comment type="caution">
    <text evidence="8">The sequence shown here is derived from an EMBL/GenBank/DDBJ whole genome shotgun (WGS) entry which is preliminary data.</text>
</comment>
<dbReference type="EMBL" id="BKCJ010000592">
    <property type="protein sequence ID" value="GEU34579.1"/>
    <property type="molecule type" value="Genomic_DNA"/>
</dbReference>
<evidence type="ECO:0000313" key="8">
    <source>
        <dbReference type="EMBL" id="GEU34579.1"/>
    </source>
</evidence>
<proteinExistence type="predicted"/>
<dbReference type="Pfam" id="PF17917">
    <property type="entry name" value="RT_RNaseH"/>
    <property type="match status" value="1"/>
</dbReference>
<evidence type="ECO:0000256" key="6">
    <source>
        <dbReference type="ARBA" id="ARBA00022918"/>
    </source>
</evidence>
<dbReference type="InterPro" id="IPR043502">
    <property type="entry name" value="DNA/RNA_pol_sf"/>
</dbReference>
<dbReference type="PANTHER" id="PTHR34072:SF52">
    <property type="entry name" value="RIBONUCLEASE H"/>
    <property type="match status" value="1"/>
</dbReference>